<dbReference type="Pfam" id="PF13731">
    <property type="entry name" value="WxL"/>
    <property type="match status" value="1"/>
</dbReference>
<evidence type="ECO:0000313" key="3">
    <source>
        <dbReference type="EMBL" id="QGN29905.1"/>
    </source>
</evidence>
<sequence>MNSFFRKKNKWLLVLLALLPLITTLTIMNAETIFLWTPEEEHEEKADDEVSGEISFAEELIQGEVEHVLDFIFYSEVALETVNITLPQEVSIDQEALNDELTVVETDYEGVWQLNSETPQTTFVLPILVDTIGECEIIVAETATQRLLILDHTDAEDTDSTEEENDSAEADQADEAADEVVRETEVDDRSDPTAKIRIERADFLDHFDLQGEPIKATYNEQTGEVLLTPNLSNHVGNVTLKERLSLDRPFTLKGKANIGTRLDGADGIAFGFHNSATNEVGYPGNAFGIGGLIDGFGFKLDNNYNTTPSVFEEFTNRFEVIRDPMSVGGAPFAGFIYHTGPRTMATYTGNDALPQRAGNRLGHDLDVLIQYQPDENGRWFQVDYDNRTWRRDISDWQPEDVSAMAFLITGSTGARSDRHTFTFDWMEYHIGTGTVHVNYLDRETGEHILPAETLDLPLRTLHTLDPKNRESDEPYQLGYDYYGVEYVTEHFDPGTFDIMPQPFHQDVTFLFDRVPSNIKINHIDEEGITLREPTYQGEFVNESVDILPLPIPYYQYLYERDGQPLETRVTRAEQEYWLVYGLESTPQPVDPLDPDTQVNPENPPEIDEEQGFVSLDFVSQFQFGTVGIRSETTTYDALPQKLLQPADPNDNLRPNYVQVSDRRRENSGWTLRATLREPFESDEGHQLTGARILLDNIDVVTTRENVSEPPTHKQQAALTVGNAEIIAQAGANQGRGTWVQRFGDRDTMDQSVKLEVPISATPQATRYSATILWELSFVP</sequence>
<feature type="compositionally biased region" description="Basic and acidic residues" evidence="1">
    <location>
        <begin position="179"/>
        <end position="192"/>
    </location>
</feature>
<gene>
    <name evidence="3" type="ORF">GFU50_10450</name>
</gene>
<protein>
    <submittedName>
        <fullName evidence="3">Cell surface protein</fullName>
    </submittedName>
</protein>
<proteinExistence type="predicted"/>
<evidence type="ECO:0000313" key="4">
    <source>
        <dbReference type="Proteomes" id="UP000422837"/>
    </source>
</evidence>
<organism evidence="3 4">
    <name type="scientific">Enterococcus casseliflavus</name>
    <name type="common">Enterococcus flavescens</name>
    <dbReference type="NCBI Taxonomy" id="37734"/>
    <lineage>
        <taxon>Bacteria</taxon>
        <taxon>Bacillati</taxon>
        <taxon>Bacillota</taxon>
        <taxon>Bacilli</taxon>
        <taxon>Lactobacillales</taxon>
        <taxon>Enterococcaceae</taxon>
        <taxon>Enterococcus</taxon>
    </lineage>
</organism>
<dbReference type="EMBL" id="CP046123">
    <property type="protein sequence ID" value="QGN29905.1"/>
    <property type="molecule type" value="Genomic_DNA"/>
</dbReference>
<dbReference type="Gene3D" id="2.60.120.200">
    <property type="match status" value="1"/>
</dbReference>
<reference evidence="3 4" key="1">
    <citation type="submission" date="2019-11" db="EMBL/GenBank/DDBJ databases">
        <title>Detection and genome characteristic of a blood enterococcus casselifavus isolate from Zhengzhou,china.</title>
        <authorList>
            <person name="Wen P."/>
        </authorList>
    </citation>
    <scope>NUCLEOTIDE SEQUENCE [LARGE SCALE GENOMIC DNA]</scope>
    <source>
        <strain evidence="3 4">EC291</strain>
    </source>
</reference>
<dbReference type="InterPro" id="IPR056573">
    <property type="entry name" value="Lectin_L-type_dom"/>
</dbReference>
<dbReference type="InterPro" id="IPR027994">
    <property type="entry name" value="WxL_dom"/>
</dbReference>
<evidence type="ECO:0000256" key="1">
    <source>
        <dbReference type="SAM" id="MobiDB-lite"/>
    </source>
</evidence>
<evidence type="ECO:0000259" key="2">
    <source>
        <dbReference type="Pfam" id="PF13731"/>
    </source>
</evidence>
<dbReference type="Proteomes" id="UP000422837">
    <property type="component" value="Chromosome"/>
</dbReference>
<accession>A0ABD6Z0L2</accession>
<dbReference type="Pfam" id="PF18483">
    <property type="entry name" value="Lectin_L-type_dom"/>
    <property type="match status" value="1"/>
</dbReference>
<feature type="compositionally biased region" description="Acidic residues" evidence="1">
    <location>
        <begin position="156"/>
        <end position="178"/>
    </location>
</feature>
<feature type="domain" description="WxL" evidence="2">
    <location>
        <begin position="585"/>
        <end position="779"/>
    </location>
</feature>
<dbReference type="AlphaFoldDB" id="A0ABD6Z0L2"/>
<feature type="region of interest" description="Disordered" evidence="1">
    <location>
        <begin position="155"/>
        <end position="192"/>
    </location>
</feature>
<name>A0ABD6Z0L2_ENTCA</name>
<dbReference type="RefSeq" id="WP_010749539.1">
    <property type="nucleotide sequence ID" value="NZ_CP046123.1"/>
</dbReference>
<dbReference type="CDD" id="cd01951">
    <property type="entry name" value="lectin_L-type"/>
    <property type="match status" value="1"/>
</dbReference>
<dbReference type="InterPro" id="IPR013320">
    <property type="entry name" value="ConA-like_dom_sf"/>
</dbReference>
<dbReference type="SUPFAM" id="SSF49899">
    <property type="entry name" value="Concanavalin A-like lectins/glucanases"/>
    <property type="match status" value="1"/>
</dbReference>